<feature type="transmembrane region" description="Helical" evidence="5">
    <location>
        <begin position="123"/>
        <end position="141"/>
    </location>
</feature>
<protein>
    <recommendedName>
        <fullName evidence="10">Polysaccharide pyruvyl transferase domain-containing protein</fullName>
    </recommendedName>
</protein>
<gene>
    <name evidence="8" type="ORF">SNE40_023076</name>
</gene>
<keyword evidence="3 5" id="KW-1133">Transmembrane helix</keyword>
<evidence type="ECO:0000256" key="4">
    <source>
        <dbReference type="ARBA" id="ARBA00023136"/>
    </source>
</evidence>
<dbReference type="AlphaFoldDB" id="A0AAN8GG50"/>
<accession>A0AAN8GG50</accession>
<comment type="caution">
    <text evidence="8">The sequence shown here is derived from an EMBL/GenBank/DDBJ whole genome shotgun (WGS) entry which is preliminary data.</text>
</comment>
<feature type="transmembrane region" description="Helical" evidence="5">
    <location>
        <begin position="192"/>
        <end position="209"/>
    </location>
</feature>
<keyword evidence="4 5" id="KW-0472">Membrane</keyword>
<dbReference type="GO" id="GO:0016020">
    <property type="term" value="C:membrane"/>
    <property type="evidence" value="ECO:0007669"/>
    <property type="project" value="UniProtKB-SubCell"/>
</dbReference>
<keyword evidence="9" id="KW-1185">Reference proteome</keyword>
<feature type="domain" description="Sugar phosphate transporter" evidence="6">
    <location>
        <begin position="10"/>
        <end position="291"/>
    </location>
</feature>
<feature type="transmembrane region" description="Helical" evidence="5">
    <location>
        <begin position="215"/>
        <end position="238"/>
    </location>
</feature>
<dbReference type="InterPro" id="IPR050186">
    <property type="entry name" value="TPT_transporter"/>
</dbReference>
<evidence type="ECO:0000313" key="8">
    <source>
        <dbReference type="EMBL" id="KAK6166359.1"/>
    </source>
</evidence>
<dbReference type="InterPro" id="IPR007345">
    <property type="entry name" value="Polysacch_pyruvyl_Trfase"/>
</dbReference>
<reference evidence="8 9" key="1">
    <citation type="submission" date="2024-01" db="EMBL/GenBank/DDBJ databases">
        <title>The genome of the rayed Mediterranean limpet Patella caerulea (Linnaeus, 1758).</title>
        <authorList>
            <person name="Anh-Thu Weber A."/>
            <person name="Halstead-Nussloch G."/>
        </authorList>
    </citation>
    <scope>NUCLEOTIDE SEQUENCE [LARGE SCALE GENOMIC DNA]</scope>
    <source>
        <strain evidence="8">AATW-2023a</strain>
        <tissue evidence="8">Whole specimen</tissue>
    </source>
</reference>
<feature type="domain" description="Polysaccharide pyruvyl transferase" evidence="7">
    <location>
        <begin position="422"/>
        <end position="640"/>
    </location>
</feature>
<dbReference type="InterPro" id="IPR004853">
    <property type="entry name" value="Sugar_P_trans_dom"/>
</dbReference>
<feature type="transmembrane region" description="Helical" evidence="5">
    <location>
        <begin position="278"/>
        <end position="296"/>
    </location>
</feature>
<evidence type="ECO:0000256" key="3">
    <source>
        <dbReference type="ARBA" id="ARBA00022989"/>
    </source>
</evidence>
<feature type="transmembrane region" description="Helical" evidence="5">
    <location>
        <begin position="36"/>
        <end position="60"/>
    </location>
</feature>
<evidence type="ECO:0000256" key="5">
    <source>
        <dbReference type="SAM" id="Phobius"/>
    </source>
</evidence>
<name>A0AAN8GG50_PATCE</name>
<comment type="subcellular location">
    <subcellularLocation>
        <location evidence="1">Membrane</location>
        <topology evidence="1">Multi-pass membrane protein</topology>
    </subcellularLocation>
</comment>
<feature type="transmembrane region" description="Helical" evidence="5">
    <location>
        <begin position="80"/>
        <end position="103"/>
    </location>
</feature>
<sequence length="694" mass="78554">MMPSSFNSLCAFISWTITSFLCHWTAKRFLKSWEAVLGSDTLIASSTLTFLQCFTCFFLVDIPSTIGVENSSKRISCVKIVAHILATFCTNYSMTFMNAASTFTIKLLEPITSAVAQSLFQKISIPLSSMISLPIIVYGALLFTRSPLGGIEISFGSLFAFMSNIILAARNIAISTEHKTNSSSSLRKPKEILVFVVFVVTFLTTAGIMERKEAFSKGITLLVLLVIGSGIFHVMYSYISTNIVLKTMTVFNHSILNICKRLLVVVLLYAVGSRRASGANWLGLLMCTMGLVIHVLGKYITSVPDIRYTSSITKGRMKTMVCILIPLVIVSSTAVSSDLNGEGYAVPLFNKTLYDKYSPFLTTRNEIIKDAQRIHHELFAELLKPYKYVMLLDIALHENKGDPAITIGEMILLQRMNKTLVYFCDYHMCVQNNLVKASSIARNYTRQNLVILLHGGGNLVGWVINDHLREKIFNVFRGFNFLLFPQSIFMAGGKKHLRYCENLYKKETNLTMILRDRHSLELAQKHFTGQPKLIMAPDMAFQIGPVQRFLKPFYDILWIRRTDQEKVTDEIPKLPTDITIRIDDWLRWPTPHGNMKMENAYLIANNGLVFLQRGRVVITDRLHGHILSTLLDIPHVILNNKWNKVSNYHNTWTKSLKNTRVANNASHAIDLARQLLIEYSDILPEKVPFMDVKD</sequence>
<keyword evidence="2 5" id="KW-0812">Transmembrane</keyword>
<evidence type="ECO:0000259" key="7">
    <source>
        <dbReference type="Pfam" id="PF04230"/>
    </source>
</evidence>
<feature type="transmembrane region" description="Helical" evidence="5">
    <location>
        <begin position="153"/>
        <end position="172"/>
    </location>
</feature>
<evidence type="ECO:0008006" key="10">
    <source>
        <dbReference type="Google" id="ProtNLM"/>
    </source>
</evidence>
<dbReference type="Proteomes" id="UP001347796">
    <property type="component" value="Unassembled WGS sequence"/>
</dbReference>
<evidence type="ECO:0000259" key="6">
    <source>
        <dbReference type="Pfam" id="PF03151"/>
    </source>
</evidence>
<dbReference type="Pfam" id="PF04230">
    <property type="entry name" value="PS_pyruv_trans"/>
    <property type="match status" value="1"/>
</dbReference>
<dbReference type="EMBL" id="JAZGQO010000021">
    <property type="protein sequence ID" value="KAK6166359.1"/>
    <property type="molecule type" value="Genomic_DNA"/>
</dbReference>
<dbReference type="PANTHER" id="PTHR11132">
    <property type="entry name" value="SOLUTE CARRIER FAMILY 35"/>
    <property type="match status" value="1"/>
</dbReference>
<proteinExistence type="predicted"/>
<dbReference type="Pfam" id="PF03151">
    <property type="entry name" value="TPT"/>
    <property type="match status" value="1"/>
</dbReference>
<evidence type="ECO:0000313" key="9">
    <source>
        <dbReference type="Proteomes" id="UP001347796"/>
    </source>
</evidence>
<organism evidence="8 9">
    <name type="scientific">Patella caerulea</name>
    <name type="common">Rayed Mediterranean limpet</name>
    <dbReference type="NCBI Taxonomy" id="87958"/>
    <lineage>
        <taxon>Eukaryota</taxon>
        <taxon>Metazoa</taxon>
        <taxon>Spiralia</taxon>
        <taxon>Lophotrochozoa</taxon>
        <taxon>Mollusca</taxon>
        <taxon>Gastropoda</taxon>
        <taxon>Patellogastropoda</taxon>
        <taxon>Patelloidea</taxon>
        <taxon>Patellidae</taxon>
        <taxon>Patella</taxon>
    </lineage>
</organism>
<evidence type="ECO:0000256" key="1">
    <source>
        <dbReference type="ARBA" id="ARBA00004141"/>
    </source>
</evidence>
<evidence type="ECO:0000256" key="2">
    <source>
        <dbReference type="ARBA" id="ARBA00022692"/>
    </source>
</evidence>
<feature type="transmembrane region" description="Helical" evidence="5">
    <location>
        <begin position="250"/>
        <end position="272"/>
    </location>
</feature>
<feature type="transmembrane region" description="Helical" evidence="5">
    <location>
        <begin position="6"/>
        <end position="24"/>
    </location>
</feature>